<dbReference type="PANTHER" id="PTHR42776">
    <property type="entry name" value="SERINE PEPTIDASE S9 FAMILY MEMBER"/>
    <property type="match status" value="1"/>
</dbReference>
<dbReference type="PANTHER" id="PTHR42776:SF27">
    <property type="entry name" value="DIPEPTIDYL PEPTIDASE FAMILY MEMBER 6"/>
    <property type="match status" value="1"/>
</dbReference>
<name>A0A5M6ZH63_9PROT</name>
<dbReference type="Proteomes" id="UP000325122">
    <property type="component" value="Unassembled WGS sequence"/>
</dbReference>
<accession>A0A5M6ZH63</accession>
<organism evidence="3 4">
    <name type="scientific">Alkalicaulis satelles</name>
    <dbReference type="NCBI Taxonomy" id="2609175"/>
    <lineage>
        <taxon>Bacteria</taxon>
        <taxon>Pseudomonadati</taxon>
        <taxon>Pseudomonadota</taxon>
        <taxon>Alphaproteobacteria</taxon>
        <taxon>Maricaulales</taxon>
        <taxon>Maricaulaceae</taxon>
        <taxon>Alkalicaulis</taxon>
    </lineage>
</organism>
<keyword evidence="1" id="KW-0378">Hydrolase</keyword>
<evidence type="ECO:0000256" key="1">
    <source>
        <dbReference type="ARBA" id="ARBA00022801"/>
    </source>
</evidence>
<dbReference type="AlphaFoldDB" id="A0A5M6ZH63"/>
<dbReference type="Gene3D" id="3.40.50.1820">
    <property type="entry name" value="alpha/beta hydrolase"/>
    <property type="match status" value="1"/>
</dbReference>
<protein>
    <submittedName>
        <fullName evidence="3">S9 family peptidase</fullName>
    </submittedName>
</protein>
<dbReference type="SUPFAM" id="SSF53474">
    <property type="entry name" value="alpha/beta-Hydrolases"/>
    <property type="match status" value="1"/>
</dbReference>
<proteinExistence type="predicted"/>
<sequence length="673" mass="74244">MAAAAAAIILAHDASAQSARPIPAEAFAKVPDIQSVSMSDDGRTLVGLVADPSSDNQRTALATWDLSGDSLPQVLSASVITPSGDRMEFVQASALPGGKVLAVGRQAWTGRLGGCGEGFTSGATSTFIFRQYITDQQHSSFDRAFENVSRNVDISREQQRCLDLVNTSGLVSTLPLEPDVVLVSQFNPRTSSSDYYRMNLRTGSTELHQRIAGRARPDVIDPRDGSVLVQSRTVAEGSDFRIEYLIRNDGNGEFELHDAFTTRATDRFNVNIVGRDEQSGQYYVVTDKFSDLAAVYFYDANERQFSDEPILAHPDFSASSVILGRNPSQFNQLLGFRYLGARSEVFWLDEQMRSIQDGLDAAFPGLNVSLNSWSDNLDRILFSVSSGARAPSYYLLSNMQNVHLVGHSRPWLADYPMSDPELIYYEARDGLRIPGIVTLPAGWSPEDGPLPSIVLPHGGPWVRDTTAWDSSGWPQFLASRGYAVLQPQYRGSTGFGRELWLAGDNEWGQAMQDDKDDGAAWLVEQGIADRDRIAIFGYSYGGFAAAAAVVRENSPYRCAISGAPVTDLTRIGNNWSSNRLQRAFQGRTVSGMDPIRHTDRANIPVMLYVGDRDVRTPAFHARNFYNQVRNRVPAQLHIIRDMPHSLPWYPRHHTETLGLIENYLANDCGPGGM</sequence>
<dbReference type="InterPro" id="IPR001375">
    <property type="entry name" value="Peptidase_S9_cat"/>
</dbReference>
<evidence type="ECO:0000259" key="2">
    <source>
        <dbReference type="Pfam" id="PF00326"/>
    </source>
</evidence>
<gene>
    <name evidence="3" type="ORF">F1654_09050</name>
</gene>
<keyword evidence="4" id="KW-1185">Reference proteome</keyword>
<feature type="domain" description="Peptidase S9 prolyl oligopeptidase catalytic" evidence="2">
    <location>
        <begin position="473"/>
        <end position="646"/>
    </location>
</feature>
<dbReference type="InterPro" id="IPR029058">
    <property type="entry name" value="AB_hydrolase_fold"/>
</dbReference>
<reference evidence="3 4" key="1">
    <citation type="submission" date="2019-09" db="EMBL/GenBank/DDBJ databases">
        <authorList>
            <person name="Kevbrin V."/>
            <person name="Grouzdev D.S."/>
        </authorList>
    </citation>
    <scope>NUCLEOTIDE SEQUENCE [LARGE SCALE GENOMIC DNA]</scope>
    <source>
        <strain evidence="3 4">G-192</strain>
    </source>
</reference>
<evidence type="ECO:0000313" key="4">
    <source>
        <dbReference type="Proteomes" id="UP000325122"/>
    </source>
</evidence>
<evidence type="ECO:0000313" key="3">
    <source>
        <dbReference type="EMBL" id="KAA5804126.1"/>
    </source>
</evidence>
<dbReference type="GO" id="GO:0006508">
    <property type="term" value="P:proteolysis"/>
    <property type="evidence" value="ECO:0007669"/>
    <property type="project" value="InterPro"/>
</dbReference>
<dbReference type="EMBL" id="VWOJ01000002">
    <property type="protein sequence ID" value="KAA5804126.1"/>
    <property type="molecule type" value="Genomic_DNA"/>
</dbReference>
<comment type="caution">
    <text evidence="3">The sequence shown here is derived from an EMBL/GenBank/DDBJ whole genome shotgun (WGS) entry which is preliminary data.</text>
</comment>
<dbReference type="GO" id="GO:0004252">
    <property type="term" value="F:serine-type endopeptidase activity"/>
    <property type="evidence" value="ECO:0007669"/>
    <property type="project" value="TreeGrafter"/>
</dbReference>
<dbReference type="Pfam" id="PF00326">
    <property type="entry name" value="Peptidase_S9"/>
    <property type="match status" value="1"/>
</dbReference>